<dbReference type="SUPFAM" id="SSF54593">
    <property type="entry name" value="Glyoxalase/Bleomycin resistance protein/Dihydroxybiphenyl dioxygenase"/>
    <property type="match status" value="1"/>
</dbReference>
<keyword evidence="1" id="KW-0560">Oxidoreductase</keyword>
<keyword evidence="2" id="KW-1185">Reference proteome</keyword>
<dbReference type="InterPro" id="IPR029068">
    <property type="entry name" value="Glyas_Bleomycin-R_OHBP_Dase"/>
</dbReference>
<organism evidence="1 2">
    <name type="scientific">Gillisia mitskevichiae</name>
    <dbReference type="NCBI Taxonomy" id="270921"/>
    <lineage>
        <taxon>Bacteria</taxon>
        <taxon>Pseudomonadati</taxon>
        <taxon>Bacteroidota</taxon>
        <taxon>Flavobacteriia</taxon>
        <taxon>Flavobacteriales</taxon>
        <taxon>Flavobacteriaceae</taxon>
        <taxon>Gillisia</taxon>
    </lineage>
</organism>
<keyword evidence="1" id="KW-0223">Dioxygenase</keyword>
<sequence length="244" mass="28290">MRQFQSDGVAIKELMKISRLYINCKNLVKQQKFYKEILGLEIYNVSSNSFEVQVGYSALRFQEAVDFTPYHIAFHIPDKEEERALEWLKNRVEVLKYDGLEIVDFKGWNAKSLYFYDADKNILEFISRRKFNGESSKIFSEKSILGISEIGLATNDIQEKFKFLNKNVGLEIFDGDFEKFCAIGDDEGLLISINSTLKTWFPTGDAAYNSAFEIQLEHKEKEYLLQYTGEKLKLINPMPSNYSA</sequence>
<gene>
    <name evidence="1" type="ORF">BC962_2542</name>
</gene>
<dbReference type="CDD" id="cd06587">
    <property type="entry name" value="VOC"/>
    <property type="match status" value="1"/>
</dbReference>
<comment type="caution">
    <text evidence="1">The sequence shown here is derived from an EMBL/GenBank/DDBJ whole genome shotgun (WGS) entry which is preliminary data.</text>
</comment>
<name>A0A495PMR2_9FLAO</name>
<protein>
    <submittedName>
        <fullName evidence="1">Catechol-2,3-dioxygenase</fullName>
    </submittedName>
</protein>
<evidence type="ECO:0000313" key="2">
    <source>
        <dbReference type="Proteomes" id="UP000276282"/>
    </source>
</evidence>
<dbReference type="AlphaFoldDB" id="A0A495PMR2"/>
<accession>A0A495PMR2</accession>
<evidence type="ECO:0000313" key="1">
    <source>
        <dbReference type="EMBL" id="RKS50768.1"/>
    </source>
</evidence>
<dbReference type="PANTHER" id="PTHR21366">
    <property type="entry name" value="GLYOXALASE FAMILY PROTEIN"/>
    <property type="match status" value="1"/>
</dbReference>
<dbReference type="InterPro" id="IPR050383">
    <property type="entry name" value="GlyoxalaseI/FosfomycinResist"/>
</dbReference>
<proteinExistence type="predicted"/>
<dbReference type="GO" id="GO:0051213">
    <property type="term" value="F:dioxygenase activity"/>
    <property type="evidence" value="ECO:0007669"/>
    <property type="project" value="UniProtKB-KW"/>
</dbReference>
<dbReference type="Proteomes" id="UP000276282">
    <property type="component" value="Unassembled WGS sequence"/>
</dbReference>
<reference evidence="1 2" key="1">
    <citation type="submission" date="2018-10" db="EMBL/GenBank/DDBJ databases">
        <title>Genomic Encyclopedia of Archaeal and Bacterial Type Strains, Phase II (KMG-II): from individual species to whole genera.</title>
        <authorList>
            <person name="Goeker M."/>
        </authorList>
    </citation>
    <scope>NUCLEOTIDE SEQUENCE [LARGE SCALE GENOMIC DNA]</scope>
    <source>
        <strain evidence="1 2">DSM 19839</strain>
    </source>
</reference>
<dbReference type="Gene3D" id="3.10.180.10">
    <property type="entry name" value="2,3-Dihydroxybiphenyl 1,2-Dioxygenase, domain 1"/>
    <property type="match status" value="1"/>
</dbReference>
<dbReference type="EMBL" id="RBLG01000003">
    <property type="protein sequence ID" value="RKS50768.1"/>
    <property type="molecule type" value="Genomic_DNA"/>
</dbReference>